<dbReference type="PANTHER" id="PTHR42877:SF4">
    <property type="entry name" value="FAD_NAD(P)-BINDING DOMAIN-CONTAINING PROTEIN-RELATED"/>
    <property type="match status" value="1"/>
</dbReference>
<dbReference type="PRINTS" id="PR00469">
    <property type="entry name" value="PNDRDTASEII"/>
</dbReference>
<dbReference type="InterPro" id="IPR020946">
    <property type="entry name" value="Flavin_mOase-like"/>
</dbReference>
<protein>
    <submittedName>
        <fullName evidence="6">NAD(P)/FAD-dependent oxidoreductase</fullName>
    </submittedName>
</protein>
<dbReference type="Gene3D" id="3.50.50.60">
    <property type="entry name" value="FAD/NAD(P)-binding domain"/>
    <property type="match status" value="2"/>
</dbReference>
<keyword evidence="7" id="KW-1185">Reference proteome</keyword>
<dbReference type="Pfam" id="PF00743">
    <property type="entry name" value="FMO-like"/>
    <property type="match status" value="1"/>
</dbReference>
<keyword evidence="2" id="KW-0285">Flavoprotein</keyword>
<evidence type="ECO:0000256" key="3">
    <source>
        <dbReference type="ARBA" id="ARBA00022827"/>
    </source>
</evidence>
<dbReference type="PANTHER" id="PTHR42877">
    <property type="entry name" value="L-ORNITHINE N(5)-MONOOXYGENASE-RELATED"/>
    <property type="match status" value="1"/>
</dbReference>
<comment type="similarity">
    <text evidence="1">Belongs to the FAD-binding monooxygenase family.</text>
</comment>
<dbReference type="Proteomes" id="UP001058860">
    <property type="component" value="Chromosome"/>
</dbReference>
<accession>A0ABY5PIA5</accession>
<keyword evidence="3" id="KW-0274">FAD</keyword>
<evidence type="ECO:0000256" key="5">
    <source>
        <dbReference type="SAM" id="SignalP"/>
    </source>
</evidence>
<dbReference type="EMBL" id="CP088295">
    <property type="protein sequence ID" value="UUY04255.1"/>
    <property type="molecule type" value="Genomic_DNA"/>
</dbReference>
<sequence length="499" mass="55815">MSGPTAVGPRVAIIGAGLSGLAMAMAMQDAGMQGFTIFEKAQDVGGTWRENQYPGLTCDVPGRFYQFHDAPNPDWSHRYAAGWEIHRYIRRVVSDRGLAPHIRFGSEVTEARWEDDHWHLRTSDGDEHTADVVVAATGVLHQPRLPSIDGMATFAGPSFHSARWQHDVPLEGKRIAVVGTGSTSAQIVGALAGTASHIDVYQRSRHWVVEMPNPRYSRLTRALLRRFPRLNMLGYHAHRAVLFDWLAQGVVEPGLARRVFQGIARRNFAKHVQDPELRAQIEPDYPPLCKRLIIAPNYLTALQRPDVDLVTEHIDRIEPEGIRTRDGALHRADVIVYATGFDAAAFMRPMAITGRDGLTLAEAWEDGPRAYRSVALPGFPNLFTLQGPHSPVGNYSLVRIAETQVHFVMEWLRQMRAGEITAVAPREDATDAYYRDLRAAIPNTVWDTGCRSWYHDAEGNVQLWPWTAKRHREMLAHPIPEHFEIERPAVADAALSPSG</sequence>
<organism evidence="6 7">
    <name type="scientific">Svornostia abyssi</name>
    <dbReference type="NCBI Taxonomy" id="2898438"/>
    <lineage>
        <taxon>Bacteria</taxon>
        <taxon>Bacillati</taxon>
        <taxon>Actinomycetota</taxon>
        <taxon>Thermoleophilia</taxon>
        <taxon>Solirubrobacterales</taxon>
        <taxon>Baekduiaceae</taxon>
        <taxon>Svornostia</taxon>
    </lineage>
</organism>
<dbReference type="InterPro" id="IPR051209">
    <property type="entry name" value="FAD-bind_Monooxygenase_sf"/>
</dbReference>
<keyword evidence="4" id="KW-0560">Oxidoreductase</keyword>
<reference evidence="7" key="1">
    <citation type="submission" date="2021-11" db="EMBL/GenBank/DDBJ databases">
        <title>Cultivation dependent microbiological survey of springs from the worlds oldest radium mine currently devoted to the extraction of radon-saturated water.</title>
        <authorList>
            <person name="Kapinusova G."/>
            <person name="Smrhova T."/>
            <person name="Strejcek M."/>
            <person name="Suman J."/>
            <person name="Jani K."/>
            <person name="Pajer P."/>
            <person name="Uhlik O."/>
        </authorList>
    </citation>
    <scope>NUCLEOTIDE SEQUENCE [LARGE SCALE GENOMIC DNA]</scope>
    <source>
        <strain evidence="7">J379</strain>
    </source>
</reference>
<feature type="chain" id="PRO_5046565164" evidence="5">
    <location>
        <begin position="25"/>
        <end position="499"/>
    </location>
</feature>
<feature type="signal peptide" evidence="5">
    <location>
        <begin position="1"/>
        <end position="24"/>
    </location>
</feature>
<dbReference type="RefSeq" id="WP_353864745.1">
    <property type="nucleotide sequence ID" value="NZ_CP088295.1"/>
</dbReference>
<evidence type="ECO:0000256" key="1">
    <source>
        <dbReference type="ARBA" id="ARBA00010139"/>
    </source>
</evidence>
<evidence type="ECO:0000256" key="4">
    <source>
        <dbReference type="ARBA" id="ARBA00023002"/>
    </source>
</evidence>
<name>A0ABY5PIA5_9ACTN</name>
<proteinExistence type="inferred from homology"/>
<keyword evidence="5" id="KW-0732">Signal</keyword>
<evidence type="ECO:0000313" key="6">
    <source>
        <dbReference type="EMBL" id="UUY04255.1"/>
    </source>
</evidence>
<dbReference type="SUPFAM" id="SSF51905">
    <property type="entry name" value="FAD/NAD(P)-binding domain"/>
    <property type="match status" value="1"/>
</dbReference>
<evidence type="ECO:0000256" key="2">
    <source>
        <dbReference type="ARBA" id="ARBA00022630"/>
    </source>
</evidence>
<evidence type="ECO:0000313" key="7">
    <source>
        <dbReference type="Proteomes" id="UP001058860"/>
    </source>
</evidence>
<gene>
    <name evidence="6" type="ORF">LRS13_01620</name>
</gene>
<dbReference type="InterPro" id="IPR036188">
    <property type="entry name" value="FAD/NAD-bd_sf"/>
</dbReference>